<dbReference type="Proteomes" id="UP000035481">
    <property type="component" value="Unassembled WGS sequence"/>
</dbReference>
<evidence type="ECO:0008006" key="4">
    <source>
        <dbReference type="Google" id="ProtNLM"/>
    </source>
</evidence>
<name>A0A0G9H3M5_9GAMM</name>
<accession>A0A0G9H3M5</accession>
<keyword evidence="1" id="KW-0812">Transmembrane</keyword>
<feature type="transmembrane region" description="Helical" evidence="1">
    <location>
        <begin position="64"/>
        <end position="87"/>
    </location>
</feature>
<comment type="caution">
    <text evidence="2">The sequence shown here is derived from an EMBL/GenBank/DDBJ whole genome shotgun (WGS) entry which is preliminary data.</text>
</comment>
<keyword evidence="1" id="KW-0472">Membrane</keyword>
<feature type="transmembrane region" description="Helical" evidence="1">
    <location>
        <begin position="167"/>
        <end position="187"/>
    </location>
</feature>
<evidence type="ECO:0000313" key="2">
    <source>
        <dbReference type="EMBL" id="KLD62302.1"/>
    </source>
</evidence>
<sequence length="299" mass="31634">MTTRSKGPAAGFDWLRNGFSVARRHPKPLLGGAALLVVACLLPSLITMPLQYRAMSAGTPLSPAAFIGSMVFSVLFGLLLVPLYAGYLQLVDAAERGLPAAATEIFKPYRNGEALRLIGYGLAMMLVYLVFFGLIIATTGGGVISWYMQAIAAQTSHLPPPALPQGFGIAIALFMLLGLLMMGFYSISLGQVALGRRPVFGAIGDGLIGALKNALPLLVFALSTFLAWIVLAIGFAIVALVLTLIGKLVGAWLALVLLIPLYLAFILLAFAVMFGAMYHLWRDVCGDDVVADFAQATAA</sequence>
<proteinExistence type="predicted"/>
<dbReference type="AlphaFoldDB" id="A0A0G9H3M5"/>
<feature type="transmembrane region" description="Helical" evidence="1">
    <location>
        <begin position="29"/>
        <end position="52"/>
    </location>
</feature>
<dbReference type="RefSeq" id="WP_046972980.1">
    <property type="nucleotide sequence ID" value="NZ_JPLA01000049.1"/>
</dbReference>
<dbReference type="EMBL" id="JPLA01000049">
    <property type="protein sequence ID" value="KLD62302.1"/>
    <property type="molecule type" value="Genomic_DNA"/>
</dbReference>
<dbReference type="PATRIC" id="fig|1440762.4.peg.3028"/>
<evidence type="ECO:0000256" key="1">
    <source>
        <dbReference type="SAM" id="Phobius"/>
    </source>
</evidence>
<reference evidence="2 3" key="1">
    <citation type="journal article" date="2015" name="Antonie Van Leeuwenhoek">
        <title>A phylogenomic and molecular marker based taxonomic framework for the order Xanthomonadales: proposal to transfer the families Algiphilaceae and Solimonadaceae to the order Nevskiales ord. nov. and to create a new family within the order Xanthomonadales, the family Rhodanobacteraceae fam. nov., containing the genus Rhodanobacter and its closest relatives.</title>
        <authorList>
            <person name="Naushad S."/>
            <person name="Adeolu M."/>
            <person name="Wong S."/>
            <person name="Sohail M."/>
            <person name="Schellhorn H.E."/>
            <person name="Gupta R.S."/>
        </authorList>
    </citation>
    <scope>NUCLEOTIDE SEQUENCE [LARGE SCALE GENOMIC DNA]</scope>
    <source>
        <strain evidence="2 3">DSM 16301</strain>
    </source>
</reference>
<feature type="transmembrane region" description="Helical" evidence="1">
    <location>
        <begin position="217"/>
        <end position="245"/>
    </location>
</feature>
<keyword evidence="1" id="KW-1133">Transmembrane helix</keyword>
<organism evidence="2 3">
    <name type="scientific">Dyella japonica DSM 16301</name>
    <dbReference type="NCBI Taxonomy" id="1440762"/>
    <lineage>
        <taxon>Bacteria</taxon>
        <taxon>Pseudomonadati</taxon>
        <taxon>Pseudomonadota</taxon>
        <taxon>Gammaproteobacteria</taxon>
        <taxon>Lysobacterales</taxon>
        <taxon>Rhodanobacteraceae</taxon>
        <taxon>Dyella</taxon>
    </lineage>
</organism>
<gene>
    <name evidence="2" type="ORF">Y882_16510</name>
</gene>
<evidence type="ECO:0000313" key="3">
    <source>
        <dbReference type="Proteomes" id="UP000035481"/>
    </source>
</evidence>
<dbReference type="OrthoDB" id="5946179at2"/>
<feature type="transmembrane region" description="Helical" evidence="1">
    <location>
        <begin position="251"/>
        <end position="274"/>
    </location>
</feature>
<feature type="transmembrane region" description="Helical" evidence="1">
    <location>
        <begin position="117"/>
        <end position="147"/>
    </location>
</feature>
<protein>
    <recommendedName>
        <fullName evidence="4">Transmembrane protein</fullName>
    </recommendedName>
</protein>